<feature type="domain" description="SpaA-like prealbumin fold" evidence="6">
    <location>
        <begin position="618"/>
        <end position="702"/>
    </location>
</feature>
<evidence type="ECO:0000259" key="6">
    <source>
        <dbReference type="Pfam" id="PF17802"/>
    </source>
</evidence>
<dbReference type="Pfam" id="PF17802">
    <property type="entry name" value="SpaA"/>
    <property type="match status" value="2"/>
</dbReference>
<evidence type="ECO:0000256" key="2">
    <source>
        <dbReference type="ARBA" id="ARBA00022525"/>
    </source>
</evidence>
<dbReference type="RefSeq" id="WP_073111156.1">
    <property type="nucleotide sequence ID" value="NZ_FQZY01000039.1"/>
</dbReference>
<gene>
    <name evidence="7" type="ORF">SAMN02745243_02601</name>
</gene>
<dbReference type="STRING" id="1121950.SAMN02745243_02601"/>
<feature type="compositionally biased region" description="Acidic residues" evidence="4">
    <location>
        <begin position="129"/>
        <end position="146"/>
    </location>
</feature>
<evidence type="ECO:0000256" key="5">
    <source>
        <dbReference type="SAM" id="SignalP"/>
    </source>
</evidence>
<feature type="domain" description="SpaA-like prealbumin fold" evidence="6">
    <location>
        <begin position="385"/>
        <end position="461"/>
    </location>
</feature>
<dbReference type="InterPro" id="IPR013783">
    <property type="entry name" value="Ig-like_fold"/>
</dbReference>
<dbReference type="PANTHER" id="PTHR36108">
    <property type="entry name" value="COLOSSIN-B-RELATED"/>
    <property type="match status" value="1"/>
</dbReference>
<dbReference type="OrthoDB" id="2295014at2"/>
<keyword evidence="8" id="KW-1185">Reference proteome</keyword>
<keyword evidence="2" id="KW-0964">Secreted</keyword>
<protein>
    <submittedName>
        <fullName evidence="7">Cna protein B-type domain-containing protein</fullName>
    </submittedName>
</protein>
<evidence type="ECO:0000256" key="3">
    <source>
        <dbReference type="ARBA" id="ARBA00022729"/>
    </source>
</evidence>
<feature type="compositionally biased region" description="Polar residues" evidence="4">
    <location>
        <begin position="116"/>
        <end position="125"/>
    </location>
</feature>
<keyword evidence="3 5" id="KW-0732">Signal</keyword>
<organism evidence="7 8">
    <name type="scientific">Hespellia stercorisuis DSM 15480</name>
    <dbReference type="NCBI Taxonomy" id="1121950"/>
    <lineage>
        <taxon>Bacteria</taxon>
        <taxon>Bacillati</taxon>
        <taxon>Bacillota</taxon>
        <taxon>Clostridia</taxon>
        <taxon>Lachnospirales</taxon>
        <taxon>Lachnospiraceae</taxon>
        <taxon>Hespellia</taxon>
    </lineage>
</organism>
<name>A0A1M6R430_9FIRM</name>
<sequence length="704" mass="75699">MKKNNRLWTRVCALVLCILCAATMGMSGAGQTFASDRGELKAGIDEKRMAAGDRKTAGAKSDAGEDRKTADAKPDAEEEQMAAGVKPDAGEDRETADVKPDGGGDREVAGEKSDIMKNQNAQENPATADPEENADGDTTAEAENENIPEKTGDREILVGENGQAGEGISTASSGTPLADFLGMDPEIYLNWLESHANDDYYLTTPYRGYDWRSPNGDINSFGAASDGVSAGMNCTGFVWHALYKATVASGGDTSNIPAMPPAIDWPTLYVNYGIEHRVFSTKEEMLTSGYCSKGDIIWMWDGSEANPYGDHHVAIYWGDASNPDLCWHSIDGASDGNGLAYDGNIISRIVAKVPGAQFTVVKTANLPGHAKVAKRSTENEITEENSCYSLAGAVYTAYSDEGCTNPLGELTTDESGQSNELEVPIGTCYVKETCAPAGFFLDETVYPLEAVSTETAYLNVQEKPNSYRPLIIGEKMDAAGIQFEEIGHGTQGGLKDFSGTEFTVKYYDGYYTKETIESAGKPKRSWKFKTDSNGYAGFQKENLISGDALYMMDGHAVLPLGTVVITETKAPLGYRLNPELFVSQITGGPKPEDVTFAQPTIPDEVFRGGVSIEKQDAEMDKAEAQGDGTLKGAVFAIVSENKKPVNVEGKIYKKGETVKKIITDENGIASTAKNLLPYGAYAIQEIDAPEGYLNKGKNISIKFS</sequence>
<evidence type="ECO:0000256" key="1">
    <source>
        <dbReference type="ARBA" id="ARBA00007257"/>
    </source>
</evidence>
<feature type="compositionally biased region" description="Basic and acidic residues" evidence="4">
    <location>
        <begin position="45"/>
        <end position="75"/>
    </location>
</feature>
<evidence type="ECO:0000313" key="7">
    <source>
        <dbReference type="EMBL" id="SHK27088.1"/>
    </source>
</evidence>
<feature type="region of interest" description="Disordered" evidence="4">
    <location>
        <begin position="45"/>
        <end position="155"/>
    </location>
</feature>
<evidence type="ECO:0000313" key="8">
    <source>
        <dbReference type="Proteomes" id="UP000184301"/>
    </source>
</evidence>
<dbReference type="InterPro" id="IPR041033">
    <property type="entry name" value="SpaA_PFL_dom_1"/>
</dbReference>
<comment type="similarity">
    <text evidence="1">Belongs to the serine-aspartate repeat-containing protein (SDr) family.</text>
</comment>
<dbReference type="Gene3D" id="2.60.40.10">
    <property type="entry name" value="Immunoglobulins"/>
    <property type="match status" value="3"/>
</dbReference>
<dbReference type="PANTHER" id="PTHR36108:SF13">
    <property type="entry name" value="COLOSSIN-B-RELATED"/>
    <property type="match status" value="1"/>
</dbReference>
<feature type="chain" id="PRO_5012229416" evidence="5">
    <location>
        <begin position="30"/>
        <end position="704"/>
    </location>
</feature>
<evidence type="ECO:0000256" key="4">
    <source>
        <dbReference type="SAM" id="MobiDB-lite"/>
    </source>
</evidence>
<feature type="signal peptide" evidence="5">
    <location>
        <begin position="1"/>
        <end position="29"/>
    </location>
</feature>
<feature type="compositionally biased region" description="Basic and acidic residues" evidence="4">
    <location>
        <begin position="88"/>
        <end position="115"/>
    </location>
</feature>
<dbReference type="AlphaFoldDB" id="A0A1M6R430"/>
<proteinExistence type="inferred from homology"/>
<accession>A0A1M6R430</accession>
<dbReference type="EMBL" id="FQZY01000039">
    <property type="protein sequence ID" value="SHK27088.1"/>
    <property type="molecule type" value="Genomic_DNA"/>
</dbReference>
<reference evidence="7 8" key="1">
    <citation type="submission" date="2016-11" db="EMBL/GenBank/DDBJ databases">
        <authorList>
            <person name="Jaros S."/>
            <person name="Januszkiewicz K."/>
            <person name="Wedrychowicz H."/>
        </authorList>
    </citation>
    <scope>NUCLEOTIDE SEQUENCE [LARGE SCALE GENOMIC DNA]</scope>
    <source>
        <strain evidence="7 8">DSM 15480</strain>
    </source>
</reference>
<dbReference type="Proteomes" id="UP000184301">
    <property type="component" value="Unassembled WGS sequence"/>
</dbReference>